<dbReference type="InterPro" id="IPR032816">
    <property type="entry name" value="VTT_dom"/>
</dbReference>
<protein>
    <submittedName>
        <fullName evidence="8">Uncharacterized protein</fullName>
    </submittedName>
</protein>
<comment type="subcellular location">
    <subcellularLocation>
        <location evidence="1 7">Cell membrane</location>
        <topology evidence="1 7">Multi-pass membrane protein</topology>
    </subcellularLocation>
</comment>
<dbReference type="PANTHER" id="PTHR30353:SF0">
    <property type="entry name" value="TRANSMEMBRANE PROTEIN"/>
    <property type="match status" value="1"/>
</dbReference>
<evidence type="ECO:0000256" key="6">
    <source>
        <dbReference type="ARBA" id="ARBA00023136"/>
    </source>
</evidence>
<dbReference type="PANTHER" id="PTHR30353">
    <property type="entry name" value="INNER MEMBRANE PROTEIN DEDA-RELATED"/>
    <property type="match status" value="1"/>
</dbReference>
<accession>A0A5F2EMH4</accession>
<evidence type="ECO:0000256" key="5">
    <source>
        <dbReference type="ARBA" id="ARBA00022989"/>
    </source>
</evidence>
<proteinExistence type="inferred from homology"/>
<evidence type="ECO:0000313" key="9">
    <source>
        <dbReference type="Proteomes" id="UP000244384"/>
    </source>
</evidence>
<keyword evidence="9" id="KW-1185">Reference proteome</keyword>
<evidence type="ECO:0000256" key="1">
    <source>
        <dbReference type="ARBA" id="ARBA00004651"/>
    </source>
</evidence>
<accession>A0A2S0WQP2</accession>
<reference evidence="9" key="1">
    <citation type="submission" date="2018-01" db="EMBL/GenBank/DDBJ databases">
        <authorList>
            <person name="Li J."/>
        </authorList>
    </citation>
    <scope>NUCLEOTIDE SEQUENCE [LARGE SCALE GENOMIC DNA]</scope>
    <source>
        <strain evidence="9">592</strain>
    </source>
</reference>
<name>A0A2S0WQP2_9ACTN</name>
<comment type="caution">
    <text evidence="7">Lacks conserved residue(s) required for the propagation of feature annotation.</text>
</comment>
<sequence length="202" mass="21036">MTSALLGFVLAFAESGLGLGAVIPGEVAITSLASRLDGPLALGMLGAAVALGATAADHLGLIIGRAGGPRLRESRLIARIGVDRWDRAGELVQRHGFWAVLASRLLPLVRTVMPVVAGAAHLRYRLFLLASVLGAVAWSSLWVGAGAGIAATGVLDDPWLIGGFVALVVVGGLVRSLVRRWRARRRPAPATPISVPEPRKII</sequence>
<keyword evidence="6 7" id="KW-0472">Membrane</keyword>
<dbReference type="RefSeq" id="WP_108580285.1">
    <property type="nucleotide sequence ID" value="NZ_CP026952.1"/>
</dbReference>
<feature type="transmembrane region" description="Helical" evidence="7">
    <location>
        <begin position="159"/>
        <end position="178"/>
    </location>
</feature>
<evidence type="ECO:0000256" key="2">
    <source>
        <dbReference type="ARBA" id="ARBA00010792"/>
    </source>
</evidence>
<dbReference type="Proteomes" id="UP000244384">
    <property type="component" value="Chromosome"/>
</dbReference>
<dbReference type="Pfam" id="PF09335">
    <property type="entry name" value="VTT_dom"/>
    <property type="match status" value="1"/>
</dbReference>
<evidence type="ECO:0000256" key="4">
    <source>
        <dbReference type="ARBA" id="ARBA00022692"/>
    </source>
</evidence>
<evidence type="ECO:0000256" key="7">
    <source>
        <dbReference type="RuleBase" id="RU367016"/>
    </source>
</evidence>
<dbReference type="EMBL" id="CP026952">
    <property type="protein sequence ID" value="AWB93683.1"/>
    <property type="molecule type" value="Genomic_DNA"/>
</dbReference>
<evidence type="ECO:0000313" key="8">
    <source>
        <dbReference type="EMBL" id="AWB93683.1"/>
    </source>
</evidence>
<feature type="transmembrane region" description="Helical" evidence="7">
    <location>
        <begin position="126"/>
        <end position="153"/>
    </location>
</feature>
<keyword evidence="3 7" id="KW-1003">Cell membrane</keyword>
<dbReference type="AlphaFoldDB" id="A0A2S0WQP2"/>
<evidence type="ECO:0000256" key="3">
    <source>
        <dbReference type="ARBA" id="ARBA00022475"/>
    </source>
</evidence>
<keyword evidence="4 7" id="KW-0812">Transmembrane</keyword>
<dbReference type="KEGG" id="aez:C3E78_16500"/>
<dbReference type="InterPro" id="IPR032818">
    <property type="entry name" value="DedA-like"/>
</dbReference>
<dbReference type="OrthoDB" id="9796672at2"/>
<comment type="similarity">
    <text evidence="2 7">Belongs to the DedA family.</text>
</comment>
<organism evidence="8 9">
    <name type="scientific">Aeromicrobium chenweiae</name>
    <dbReference type="NCBI Taxonomy" id="2079793"/>
    <lineage>
        <taxon>Bacteria</taxon>
        <taxon>Bacillati</taxon>
        <taxon>Actinomycetota</taxon>
        <taxon>Actinomycetes</taxon>
        <taxon>Propionibacteriales</taxon>
        <taxon>Nocardioidaceae</taxon>
        <taxon>Aeromicrobium</taxon>
    </lineage>
</organism>
<gene>
    <name evidence="8" type="ORF">C3E78_16500</name>
</gene>
<feature type="transmembrane region" description="Helical" evidence="7">
    <location>
        <begin position="44"/>
        <end position="64"/>
    </location>
</feature>
<dbReference type="GO" id="GO:0005886">
    <property type="term" value="C:plasma membrane"/>
    <property type="evidence" value="ECO:0007669"/>
    <property type="project" value="UniProtKB-SubCell"/>
</dbReference>
<keyword evidence="5 7" id="KW-1133">Transmembrane helix</keyword>